<feature type="compositionally biased region" description="Basic residues" evidence="1">
    <location>
        <begin position="146"/>
        <end position="155"/>
    </location>
</feature>
<dbReference type="AlphaFoldDB" id="A0A0D8XW59"/>
<feature type="region of interest" description="Disordered" evidence="1">
    <location>
        <begin position="92"/>
        <end position="114"/>
    </location>
</feature>
<gene>
    <name evidence="2" type="ORF">DICVIV_04994</name>
</gene>
<dbReference type="STRING" id="29172.A0A0D8XW59"/>
<protein>
    <submittedName>
        <fullName evidence="2">Uncharacterized protein</fullName>
    </submittedName>
</protein>
<sequence>MAKVLTVEKKGGAVFYTIGYDNKEVGRISGNDLRLTIVPITADDIRSLILLMGSQQPGKPWQINEIYKKEFGVKDKLAPIFCASQSKRSNKGAIKRELDKDATDNNSDSDVPLSEFVGRRSGVALPPNASFKEVDKKTRMLEKKQHKEKQRKAKEVKKDLKSSAQNSSFLTPQKRSERRFCSAVRKLQDAWCKRDEQVSCIDLYYFSNSIYFLRSFCLLLFGAQKSFLVFKSTGFRTNAIDLLFEKFTIKPKML</sequence>
<organism evidence="2 3">
    <name type="scientific">Dictyocaulus viviparus</name>
    <name type="common">Bovine lungworm</name>
    <dbReference type="NCBI Taxonomy" id="29172"/>
    <lineage>
        <taxon>Eukaryota</taxon>
        <taxon>Metazoa</taxon>
        <taxon>Ecdysozoa</taxon>
        <taxon>Nematoda</taxon>
        <taxon>Chromadorea</taxon>
        <taxon>Rhabditida</taxon>
        <taxon>Rhabditina</taxon>
        <taxon>Rhabditomorpha</taxon>
        <taxon>Strongyloidea</taxon>
        <taxon>Metastrongylidae</taxon>
        <taxon>Dictyocaulus</taxon>
    </lineage>
</organism>
<feature type="compositionally biased region" description="Basic and acidic residues" evidence="1">
    <location>
        <begin position="135"/>
        <end position="145"/>
    </location>
</feature>
<keyword evidence="3" id="KW-1185">Reference proteome</keyword>
<dbReference type="EMBL" id="KN716253">
    <property type="protein sequence ID" value="KJH48868.1"/>
    <property type="molecule type" value="Genomic_DNA"/>
</dbReference>
<evidence type="ECO:0000313" key="2">
    <source>
        <dbReference type="EMBL" id="KJH48868.1"/>
    </source>
</evidence>
<proteinExistence type="predicted"/>
<feature type="region of interest" description="Disordered" evidence="1">
    <location>
        <begin position="135"/>
        <end position="171"/>
    </location>
</feature>
<dbReference type="Proteomes" id="UP000053766">
    <property type="component" value="Unassembled WGS sequence"/>
</dbReference>
<feature type="compositionally biased region" description="Polar residues" evidence="1">
    <location>
        <begin position="162"/>
        <end position="171"/>
    </location>
</feature>
<evidence type="ECO:0000256" key="1">
    <source>
        <dbReference type="SAM" id="MobiDB-lite"/>
    </source>
</evidence>
<dbReference type="OrthoDB" id="5821632at2759"/>
<reference evidence="2 3" key="1">
    <citation type="submission" date="2013-11" db="EMBL/GenBank/DDBJ databases">
        <title>Draft genome of the bovine lungworm Dictyocaulus viviparus.</title>
        <authorList>
            <person name="Mitreva M."/>
        </authorList>
    </citation>
    <scope>NUCLEOTIDE SEQUENCE [LARGE SCALE GENOMIC DNA]</scope>
    <source>
        <strain evidence="2 3">HannoverDv2000</strain>
    </source>
</reference>
<reference evidence="3" key="2">
    <citation type="journal article" date="2016" name="Sci. Rep.">
        <title>Dictyocaulus viviparus genome, variome and transcriptome elucidate lungworm biology and support future intervention.</title>
        <authorList>
            <person name="McNulty S.N."/>
            <person name="Strube C."/>
            <person name="Rosa B.A."/>
            <person name="Martin J.C."/>
            <person name="Tyagi R."/>
            <person name="Choi Y.J."/>
            <person name="Wang Q."/>
            <person name="Hallsworth Pepin K."/>
            <person name="Zhang X."/>
            <person name="Ozersky P."/>
            <person name="Wilson R.K."/>
            <person name="Sternberg P.W."/>
            <person name="Gasser R.B."/>
            <person name="Mitreva M."/>
        </authorList>
    </citation>
    <scope>NUCLEOTIDE SEQUENCE [LARGE SCALE GENOMIC DNA]</scope>
    <source>
        <strain evidence="3">HannoverDv2000</strain>
    </source>
</reference>
<feature type="compositionally biased region" description="Basic and acidic residues" evidence="1">
    <location>
        <begin position="94"/>
        <end position="103"/>
    </location>
</feature>
<name>A0A0D8XW59_DICVI</name>
<accession>A0A0D8XW59</accession>
<evidence type="ECO:0000313" key="3">
    <source>
        <dbReference type="Proteomes" id="UP000053766"/>
    </source>
</evidence>